<dbReference type="PANTHER" id="PTHR24148">
    <property type="entry name" value="ANKYRIN REPEAT DOMAIN-CONTAINING PROTEIN 39 HOMOLOG-RELATED"/>
    <property type="match status" value="1"/>
</dbReference>
<organism evidence="3 4">
    <name type="scientific">Trichoglossum hirsutum</name>
    <dbReference type="NCBI Taxonomy" id="265104"/>
    <lineage>
        <taxon>Eukaryota</taxon>
        <taxon>Fungi</taxon>
        <taxon>Dikarya</taxon>
        <taxon>Ascomycota</taxon>
        <taxon>Pezizomycotina</taxon>
        <taxon>Geoglossomycetes</taxon>
        <taxon>Geoglossales</taxon>
        <taxon>Geoglossaceae</taxon>
        <taxon>Trichoglossum</taxon>
    </lineage>
</organism>
<evidence type="ECO:0000313" key="3">
    <source>
        <dbReference type="EMBL" id="KAH0556412.1"/>
    </source>
</evidence>
<feature type="compositionally biased region" description="Low complexity" evidence="1">
    <location>
        <begin position="327"/>
        <end position="339"/>
    </location>
</feature>
<name>A0A9P8L8S6_9PEZI</name>
<keyword evidence="4" id="KW-1185">Reference proteome</keyword>
<protein>
    <recommendedName>
        <fullName evidence="2">Heterokaryon incompatibility domain-containing protein</fullName>
    </recommendedName>
</protein>
<accession>A0A9P8L8S6</accession>
<dbReference type="InterPro" id="IPR010730">
    <property type="entry name" value="HET"/>
</dbReference>
<evidence type="ECO:0000256" key="1">
    <source>
        <dbReference type="SAM" id="MobiDB-lite"/>
    </source>
</evidence>
<dbReference type="EMBL" id="JAGHQM010001103">
    <property type="protein sequence ID" value="KAH0556412.1"/>
    <property type="molecule type" value="Genomic_DNA"/>
</dbReference>
<evidence type="ECO:0000313" key="4">
    <source>
        <dbReference type="Proteomes" id="UP000750711"/>
    </source>
</evidence>
<dbReference type="PANTHER" id="PTHR24148:SF73">
    <property type="entry name" value="HET DOMAIN PROTEIN (AFU_ORTHOLOGUE AFUA_8G01020)"/>
    <property type="match status" value="1"/>
</dbReference>
<sequence>MAPGATEVLPPLVHIALNTGINYSPPTNASGQRAQSSSQWPVSIPERHRANAYAIFFVLIMVDWSLVFGERPILSSHRRFYSEQQQILEKFLESLQQIKDGVDENLSIQSALERDFPNRNRLQLEHVIIWETLMRSPRPMSVEEIGAALAERKALAFVGSRWNQLANLVGAEEIYFCIYRPREFRIQGLDIVETVFRGDDAAFERLESEIWSSYTWLKEICLGLKGVLFMVKIAATTSDTATKAQIGIHIQERIREVFGPINLRDFNKSMLLMSGEADHLHSVRGDASESPSPMASAQRAVSTQTPRSVQQVSATGPNSQGPGIAGPSNPRSPSSRTSTIAAPFGLTVERTRTLRLRAIPAIQNTTARPGGISAPASALYEPLDKSREEIRLLEILPPTDVDYTIRCRLKTVPVHRCRFIAISYVWGDLSMTENIVVNGERKPVATTLISCLYNIRTAISTNVDTQSEWASLPRLVWVDAVCVNQSDIEERNHQIQLMGQIYTGASVVVSWLGPHDEMLSTAFRIIRLISSTRRSMNAGPNDFEWMRSCPELWTKDRTGTTTWQNKAWEAVDKFLGLPNWRRVWILQEMVLATRLWLMSGLQTLDYSCLVDVSIPCAALRVGLVAKPDFLSNSLWTMLSGGALGWSHIIYIEQLRKNLKSPDPQERRHCFDLIWSTLKLQATDPRDKIFGLLGICNSDITPDYTKSVREVYVEFGKEYIRSQRNLKLLSHAGLGFHTENQFNLPSWVPDFQSLSSPSSSESNVTGFGAGRRITSTKALPMPFTDNQDYLHIFGHICDSVSAIHPDLKWGEEALFRFCISYLFDRPDSPDIPGILELIARKDGPLYVTGIPRLQALFQLFLQGSFAGPSLMDQSVAEFYNRSLCFVTLINSRKEWNHLLCDDERLEEYLGTLAQGTAFGGSPGRLPYAISIDFRSWVGKTGAGILTNLLGHCVFQTASGYLGFGPWGICQDDLVCVLQESSLPVVLRKVGSHYVHIGPCFVLGLMDGEVEDHIITEKEESKIQEFEIR</sequence>
<proteinExistence type="predicted"/>
<dbReference type="Pfam" id="PF06985">
    <property type="entry name" value="HET"/>
    <property type="match status" value="1"/>
</dbReference>
<feature type="domain" description="Heterokaryon incompatibility" evidence="2">
    <location>
        <begin position="419"/>
        <end position="588"/>
    </location>
</feature>
<dbReference type="Pfam" id="PF26639">
    <property type="entry name" value="Het-6_barrel"/>
    <property type="match status" value="1"/>
</dbReference>
<feature type="compositionally biased region" description="Polar residues" evidence="1">
    <location>
        <begin position="289"/>
        <end position="321"/>
    </location>
</feature>
<dbReference type="AlphaFoldDB" id="A0A9P8L8S6"/>
<feature type="region of interest" description="Disordered" evidence="1">
    <location>
        <begin position="282"/>
        <end position="342"/>
    </location>
</feature>
<comment type="caution">
    <text evidence="3">The sequence shown here is derived from an EMBL/GenBank/DDBJ whole genome shotgun (WGS) entry which is preliminary data.</text>
</comment>
<evidence type="ECO:0000259" key="2">
    <source>
        <dbReference type="Pfam" id="PF06985"/>
    </source>
</evidence>
<reference evidence="3" key="1">
    <citation type="submission" date="2021-03" db="EMBL/GenBank/DDBJ databases">
        <title>Comparative genomics and phylogenomic investigation of the class Geoglossomycetes provide insights into ecological specialization and systematics.</title>
        <authorList>
            <person name="Melie T."/>
            <person name="Pirro S."/>
            <person name="Miller A.N."/>
            <person name="Quandt A."/>
        </authorList>
    </citation>
    <scope>NUCLEOTIDE SEQUENCE</scope>
    <source>
        <strain evidence="3">CAQ_001_2017</strain>
    </source>
</reference>
<gene>
    <name evidence="3" type="ORF">GP486_005667</name>
</gene>
<dbReference type="Proteomes" id="UP000750711">
    <property type="component" value="Unassembled WGS sequence"/>
</dbReference>
<dbReference type="InterPro" id="IPR052895">
    <property type="entry name" value="HetReg/Transcr_Mod"/>
</dbReference>